<evidence type="ECO:0000256" key="4">
    <source>
        <dbReference type="SAM" id="MobiDB-lite"/>
    </source>
</evidence>
<keyword evidence="2" id="KW-0677">Repeat</keyword>
<feature type="repeat" description="PPR" evidence="3">
    <location>
        <begin position="462"/>
        <end position="496"/>
    </location>
</feature>
<feature type="repeat" description="PPR" evidence="3">
    <location>
        <begin position="427"/>
        <end position="461"/>
    </location>
</feature>
<evidence type="ECO:0000313" key="7">
    <source>
        <dbReference type="Proteomes" id="UP000316621"/>
    </source>
</evidence>
<dbReference type="PROSITE" id="PS51375">
    <property type="entry name" value="PPR"/>
    <property type="match status" value="7"/>
</dbReference>
<evidence type="ECO:0000256" key="3">
    <source>
        <dbReference type="PROSITE-ProRule" id="PRU00708"/>
    </source>
</evidence>
<dbReference type="NCBIfam" id="TIGR00756">
    <property type="entry name" value="PPR"/>
    <property type="match status" value="6"/>
</dbReference>
<feature type="repeat" description="PPR" evidence="3">
    <location>
        <begin position="610"/>
        <end position="644"/>
    </location>
</feature>
<dbReference type="Pfam" id="PF17177">
    <property type="entry name" value="PPR_long"/>
    <property type="match status" value="1"/>
</dbReference>
<evidence type="ECO:0000259" key="5">
    <source>
        <dbReference type="Pfam" id="PF17177"/>
    </source>
</evidence>
<dbReference type="PANTHER" id="PTHR47447:SF17">
    <property type="entry name" value="OS12G0638900 PROTEIN"/>
    <property type="match status" value="1"/>
</dbReference>
<dbReference type="OMA" id="NLIVEWC"/>
<evidence type="ECO:0000256" key="2">
    <source>
        <dbReference type="ARBA" id="ARBA00022737"/>
    </source>
</evidence>
<reference evidence="6 7" key="1">
    <citation type="journal article" date="2018" name="Science">
        <title>The opium poppy genome and morphinan production.</title>
        <authorList>
            <person name="Guo L."/>
            <person name="Winzer T."/>
            <person name="Yang X."/>
            <person name="Li Y."/>
            <person name="Ning Z."/>
            <person name="He Z."/>
            <person name="Teodor R."/>
            <person name="Lu Y."/>
            <person name="Bowser T.A."/>
            <person name="Graham I.A."/>
            <person name="Ye K."/>
        </authorList>
    </citation>
    <scope>NUCLEOTIDE SEQUENCE [LARGE SCALE GENOMIC DNA]</scope>
    <source>
        <strain evidence="7">cv. HN1</strain>
        <tissue evidence="6">Leaves</tissue>
    </source>
</reference>
<dbReference type="InterPro" id="IPR033443">
    <property type="entry name" value="PROP1-like_PPR_dom"/>
</dbReference>
<dbReference type="Gramene" id="RZC83806">
    <property type="protein sequence ID" value="RZC83806"/>
    <property type="gene ID" value="C5167_046592"/>
</dbReference>
<dbReference type="Proteomes" id="UP000316621">
    <property type="component" value="Chromosome 11"/>
</dbReference>
<feature type="repeat" description="PPR" evidence="3">
    <location>
        <begin position="575"/>
        <end position="609"/>
    </location>
</feature>
<feature type="region of interest" description="Disordered" evidence="4">
    <location>
        <begin position="68"/>
        <end position="87"/>
    </location>
</feature>
<evidence type="ECO:0000256" key="1">
    <source>
        <dbReference type="ARBA" id="ARBA00007626"/>
    </source>
</evidence>
<dbReference type="PANTHER" id="PTHR47447">
    <property type="entry name" value="OS03G0856100 PROTEIN"/>
    <property type="match status" value="1"/>
</dbReference>
<feature type="compositionally biased region" description="Low complexity" evidence="4">
    <location>
        <begin position="70"/>
        <end position="87"/>
    </location>
</feature>
<feature type="region of interest" description="Disordered" evidence="4">
    <location>
        <begin position="838"/>
        <end position="861"/>
    </location>
</feature>
<feature type="region of interest" description="Disordered" evidence="4">
    <location>
        <begin position="14"/>
        <end position="44"/>
    </location>
</feature>
<dbReference type="Gene3D" id="1.25.40.10">
    <property type="entry name" value="Tetratricopeptide repeat domain"/>
    <property type="match status" value="3"/>
</dbReference>
<comment type="similarity">
    <text evidence="1">Belongs to the PPR family. P subfamily.</text>
</comment>
<organism evidence="6 7">
    <name type="scientific">Papaver somniferum</name>
    <name type="common">Opium poppy</name>
    <dbReference type="NCBI Taxonomy" id="3469"/>
    <lineage>
        <taxon>Eukaryota</taxon>
        <taxon>Viridiplantae</taxon>
        <taxon>Streptophyta</taxon>
        <taxon>Embryophyta</taxon>
        <taxon>Tracheophyta</taxon>
        <taxon>Spermatophyta</taxon>
        <taxon>Magnoliopsida</taxon>
        <taxon>Ranunculales</taxon>
        <taxon>Papaveraceae</taxon>
        <taxon>Papaveroideae</taxon>
        <taxon>Papaver</taxon>
    </lineage>
</organism>
<dbReference type="InterPro" id="IPR011990">
    <property type="entry name" value="TPR-like_helical_dom_sf"/>
</dbReference>
<accession>A0A4Y7LEZ5</accession>
<sequence>MMIKNKIPPLFRKTPSFTQKLRKKKDKGKKMREPILVGSSPSNFLPLNNNPKHKPYFLHPTPQTFTAKISSSSSSSSNSTTTTSSTSSAPLLMNVHQDINNRLKYYADLASKLVEDGRLEDFLMIIESVLGLGIEPTLFVSALNIKLVSAGFCNLISNGKIRDVVEVLSKVEKLGISSVSLFDKSVKKSISLECRRLVNDGKLNEVVERMVGLSGFNFPIKHLVDPIEIIKLCVKKREPNVVVRYACLLPQAQILYTLAIQEFGKKRNLDSALIAYEASKRNGPNMYAWRSIIDVCGLCGDFLKSRQVYEELLAQKVTPNSYVCNSLMNVNAHDLSYILDVYKKMQTLGVAADLASYNILLKACCLAGRVDLARDIYKEIRHKASTGMLKLDVITYSTIIKVFADAKMWQMAMKTKEDMLLAGVTPNEVTWSSLITACANVGLVEQAIQIFEEMIVTGCEPNTQCCNTLLYACVEARQYDRAFRIFQSWKKGGISNGLYSKEFSRSTCTLVSIDVNQSNEIATENCHSDQHHLSKVVRFRPTIATYNILMKACGTDYYRAKALMDDMKFAGLSPNHISWSILIDIYGTSGDIGGALRGLNSMRDAGIKPDVIAYTTAIKACVANKNLSLAFTLFEEMKKYQLQPNLVTYNTLLRARNRYGSAFEVQQCLAIYQDMQKAGYAGDFTSPDRSSLYSSNDSYLKELIEEWCEGVIQGRNQNQEIVGQNGSRNKTAVDKSHSLLFEKVATHLQKDITETRAVDIRGLTKVEARIVVLAVLRMIKESYAQGNPVKDDLIIILGVGEGIATGSGSESEVQDSIVKLLQDELSLTVLSSGPRFSVASSNDQGNPLNSDPIHENLEQSNNFESPARRPVVLRRLKITRKSLYNWLQRKSSRLYTKSS</sequence>
<protein>
    <recommendedName>
        <fullName evidence="5">PROP1-like PPR domain-containing protein</fullName>
    </recommendedName>
</protein>
<dbReference type="AlphaFoldDB" id="A0A4Y7LEZ5"/>
<dbReference type="Pfam" id="PF13041">
    <property type="entry name" value="PPR_2"/>
    <property type="match status" value="1"/>
</dbReference>
<name>A0A4Y7LEZ5_PAPSO</name>
<dbReference type="EMBL" id="CM010725">
    <property type="protein sequence ID" value="RZC83806.1"/>
    <property type="molecule type" value="Genomic_DNA"/>
</dbReference>
<feature type="domain" description="PROP1-like PPR" evidence="5">
    <location>
        <begin position="256"/>
        <end position="378"/>
    </location>
</feature>
<dbReference type="Pfam" id="PF13812">
    <property type="entry name" value="PPR_3"/>
    <property type="match status" value="2"/>
</dbReference>
<feature type="compositionally biased region" description="Basic residues" evidence="4">
    <location>
        <begin position="20"/>
        <end position="30"/>
    </location>
</feature>
<feature type="repeat" description="PPR" evidence="3">
    <location>
        <begin position="353"/>
        <end position="383"/>
    </location>
</feature>
<keyword evidence="7" id="KW-1185">Reference proteome</keyword>
<proteinExistence type="inferred from homology"/>
<dbReference type="InterPro" id="IPR002885">
    <property type="entry name" value="PPR_rpt"/>
</dbReference>
<feature type="repeat" description="PPR" evidence="3">
    <location>
        <begin position="392"/>
        <end position="426"/>
    </location>
</feature>
<feature type="repeat" description="PPR" evidence="3">
    <location>
        <begin position="285"/>
        <end position="319"/>
    </location>
</feature>
<feature type="compositionally biased region" description="Polar residues" evidence="4">
    <location>
        <begin position="838"/>
        <end position="849"/>
    </location>
</feature>
<gene>
    <name evidence="6" type="ORF">C5167_046592</name>
</gene>
<dbReference type="OrthoDB" id="185373at2759"/>
<evidence type="ECO:0000313" key="6">
    <source>
        <dbReference type="EMBL" id="RZC83806.1"/>
    </source>
</evidence>